<dbReference type="AlphaFoldDB" id="A0AAW7AKL9"/>
<evidence type="ECO:0000256" key="1">
    <source>
        <dbReference type="SAM" id="Phobius"/>
    </source>
</evidence>
<dbReference type="EMBL" id="JARGCK010000011">
    <property type="protein sequence ID" value="MDK9866676.1"/>
    <property type="molecule type" value="Genomic_DNA"/>
</dbReference>
<accession>A0AAW7AKL9</accession>
<evidence type="ECO:0000313" key="2">
    <source>
        <dbReference type="EMBL" id="MDK9866676.1"/>
    </source>
</evidence>
<keyword evidence="1" id="KW-0472">Membrane</keyword>
<reference evidence="2" key="1">
    <citation type="journal article" date="2023" name="Int. J. Mol. Sci.">
        <title>Antibiotic Resistance/Susceptibility Profiles of Staphylococcus equorum Strains from Cheese, and Genome Analysis for Antibiotic Resistance Genes.</title>
        <authorList>
            <person name="Vazquez L."/>
            <person name="Srednik M.E."/>
            <person name="Rodriguez J."/>
            <person name="Florez A.B."/>
            <person name="Mayo B."/>
        </authorList>
    </citation>
    <scope>NUCLEOTIDE SEQUENCE</scope>
    <source>
        <strain evidence="2">5A3I</strain>
    </source>
</reference>
<gene>
    <name evidence="2" type="ORF">P1A27_12055</name>
</gene>
<reference evidence="2" key="2">
    <citation type="submission" date="2023-03" db="EMBL/GenBank/DDBJ databases">
        <authorList>
            <person name="Vazquez L."/>
            <person name="Rodriguez J."/>
            <person name="Mayo B."/>
            <person name="Florez A.B."/>
        </authorList>
    </citation>
    <scope>NUCLEOTIDE SEQUENCE</scope>
    <source>
        <strain evidence="2">5A3I</strain>
    </source>
</reference>
<feature type="transmembrane region" description="Helical" evidence="1">
    <location>
        <begin position="7"/>
        <end position="28"/>
    </location>
</feature>
<name>A0AAW7AKL9_9STAP</name>
<dbReference type="Proteomes" id="UP001174037">
    <property type="component" value="Unassembled WGS sequence"/>
</dbReference>
<organism evidence="2 3">
    <name type="scientific">Staphylococcus equorum</name>
    <dbReference type="NCBI Taxonomy" id="246432"/>
    <lineage>
        <taxon>Bacteria</taxon>
        <taxon>Bacillati</taxon>
        <taxon>Bacillota</taxon>
        <taxon>Bacilli</taxon>
        <taxon>Bacillales</taxon>
        <taxon>Staphylococcaceae</taxon>
        <taxon>Staphylococcus</taxon>
    </lineage>
</organism>
<protein>
    <submittedName>
        <fullName evidence="2">Uncharacterized protein</fullName>
    </submittedName>
</protein>
<dbReference type="RefSeq" id="WP_285324231.1">
    <property type="nucleotide sequence ID" value="NZ_JARGCK010000011.1"/>
</dbReference>
<sequence>MKKEEGLDTGFMISSFINIFLVLIIAFGSSSLSMPLLIILVIITILNAGYLVYKAMNIRKKHNN</sequence>
<proteinExistence type="predicted"/>
<keyword evidence="1" id="KW-1133">Transmembrane helix</keyword>
<evidence type="ECO:0000313" key="3">
    <source>
        <dbReference type="Proteomes" id="UP001174037"/>
    </source>
</evidence>
<dbReference type="Gene3D" id="1.20.1280.290">
    <property type="match status" value="1"/>
</dbReference>
<keyword evidence="1" id="KW-0812">Transmembrane</keyword>
<feature type="transmembrane region" description="Helical" evidence="1">
    <location>
        <begin position="34"/>
        <end position="53"/>
    </location>
</feature>
<comment type="caution">
    <text evidence="2">The sequence shown here is derived from an EMBL/GenBank/DDBJ whole genome shotgun (WGS) entry which is preliminary data.</text>
</comment>